<dbReference type="GO" id="GO:0016787">
    <property type="term" value="F:hydrolase activity"/>
    <property type="evidence" value="ECO:0007669"/>
    <property type="project" value="UniProtKB-KW"/>
</dbReference>
<dbReference type="PROSITE" id="PS51462">
    <property type="entry name" value="NUDIX"/>
    <property type="match status" value="1"/>
</dbReference>
<dbReference type="Proteomes" id="UP000559864">
    <property type="component" value="Unassembled WGS sequence"/>
</dbReference>
<dbReference type="PROSITE" id="PS00893">
    <property type="entry name" value="NUDIX_BOX"/>
    <property type="match status" value="1"/>
</dbReference>
<accession>A0A7X0ZBC1</accession>
<sequence>MKHVRTAAIITHQNKILLHSNQGENYWTLPGGAVENEFTKDGIKREMKEELGEEVVVGDLKIVAENRFLYRGKEIDSIEFYYYVNLCPDSELFELATFTKTEAFGQNEEKPYELNFKWFDLNKLEEITILPSFLGVELTQLSRKSIKHIEQTT</sequence>
<organism evidence="4 5">
    <name type="scientific">Listeria cossartiae subsp. cayugensis</name>
    <dbReference type="NCBI Taxonomy" id="2713505"/>
    <lineage>
        <taxon>Bacteria</taxon>
        <taxon>Bacillati</taxon>
        <taxon>Bacillota</taxon>
        <taxon>Bacilli</taxon>
        <taxon>Bacillales</taxon>
        <taxon>Listeriaceae</taxon>
        <taxon>Listeria</taxon>
        <taxon>Listeria cossartiae</taxon>
    </lineage>
</organism>
<evidence type="ECO:0000259" key="3">
    <source>
        <dbReference type="PROSITE" id="PS51462"/>
    </source>
</evidence>
<dbReference type="CDD" id="cd04688">
    <property type="entry name" value="NUDIX_Hydrolase"/>
    <property type="match status" value="1"/>
</dbReference>
<name>A0A7X0ZBC1_9LIST</name>
<dbReference type="AlphaFoldDB" id="A0A7X0ZBC1"/>
<dbReference type="EMBL" id="JAARZC010000001">
    <property type="protein sequence ID" value="MBC2249326.1"/>
    <property type="molecule type" value="Genomic_DNA"/>
</dbReference>
<evidence type="ECO:0000256" key="2">
    <source>
        <dbReference type="ARBA" id="ARBA00022801"/>
    </source>
</evidence>
<proteinExistence type="predicted"/>
<evidence type="ECO:0000256" key="1">
    <source>
        <dbReference type="ARBA" id="ARBA00001946"/>
    </source>
</evidence>
<keyword evidence="2 4" id="KW-0378">Hydrolase</keyword>
<dbReference type="InterPro" id="IPR000086">
    <property type="entry name" value="NUDIX_hydrolase_dom"/>
</dbReference>
<comment type="caution">
    <text evidence="4">The sequence shown here is derived from an EMBL/GenBank/DDBJ whole genome shotgun (WGS) entry which is preliminary data.</text>
</comment>
<evidence type="ECO:0000313" key="5">
    <source>
        <dbReference type="Proteomes" id="UP000559864"/>
    </source>
</evidence>
<dbReference type="InterPro" id="IPR020084">
    <property type="entry name" value="NUDIX_hydrolase_CS"/>
</dbReference>
<feature type="domain" description="Nudix hydrolase" evidence="3">
    <location>
        <begin position="1"/>
        <end position="143"/>
    </location>
</feature>
<evidence type="ECO:0000313" key="4">
    <source>
        <dbReference type="EMBL" id="MBC2249326.1"/>
    </source>
</evidence>
<dbReference type="Gene3D" id="3.90.79.10">
    <property type="entry name" value="Nucleoside Triphosphate Pyrophosphohydrolase"/>
    <property type="match status" value="1"/>
</dbReference>
<dbReference type="RefSeq" id="WP_185604260.1">
    <property type="nucleotide sequence ID" value="NZ_JAARZC010000001.1"/>
</dbReference>
<protein>
    <submittedName>
        <fullName evidence="4">NUDIX hydrolase</fullName>
    </submittedName>
</protein>
<dbReference type="SUPFAM" id="SSF55811">
    <property type="entry name" value="Nudix"/>
    <property type="match status" value="1"/>
</dbReference>
<dbReference type="InterPro" id="IPR015797">
    <property type="entry name" value="NUDIX_hydrolase-like_dom_sf"/>
</dbReference>
<dbReference type="Pfam" id="PF00293">
    <property type="entry name" value="NUDIX"/>
    <property type="match status" value="1"/>
</dbReference>
<dbReference type="PANTHER" id="PTHR43046">
    <property type="entry name" value="GDP-MANNOSE MANNOSYL HYDROLASE"/>
    <property type="match status" value="1"/>
</dbReference>
<dbReference type="PANTHER" id="PTHR43046:SF14">
    <property type="entry name" value="MUTT_NUDIX FAMILY PROTEIN"/>
    <property type="match status" value="1"/>
</dbReference>
<reference evidence="4 5" key="1">
    <citation type="submission" date="2020-03" db="EMBL/GenBank/DDBJ databases">
        <title>Soil Listeria distribution.</title>
        <authorList>
            <person name="Liao J."/>
            <person name="Wiedmann M."/>
        </authorList>
    </citation>
    <scope>NUCLEOTIDE SEQUENCE [LARGE SCALE GENOMIC DNA]</scope>
    <source>
        <strain evidence="4 5">FSL L7-0123</strain>
    </source>
</reference>
<comment type="cofactor">
    <cofactor evidence="1">
        <name>Mg(2+)</name>
        <dbReference type="ChEBI" id="CHEBI:18420"/>
    </cofactor>
</comment>
<gene>
    <name evidence="4" type="ORF">HCB49_04825</name>
</gene>